<accession>A0A418WPZ0</accession>
<gene>
    <name evidence="7" type="ORF">D3876_02800</name>
</gene>
<keyword evidence="4 6" id="KW-1133">Transmembrane helix</keyword>
<feature type="transmembrane region" description="Helical" evidence="6">
    <location>
        <begin position="273"/>
        <end position="295"/>
    </location>
</feature>
<dbReference type="Pfam" id="PF03631">
    <property type="entry name" value="Virul_fac_BrkB"/>
    <property type="match status" value="1"/>
</dbReference>
<reference evidence="7 8" key="1">
    <citation type="submission" date="2018-09" db="EMBL/GenBank/DDBJ databases">
        <authorList>
            <person name="Zhu H."/>
        </authorList>
    </citation>
    <scope>NUCLEOTIDE SEQUENCE [LARGE SCALE GENOMIC DNA]</scope>
    <source>
        <strain evidence="7 8">K2R01-6</strain>
    </source>
</reference>
<dbReference type="OrthoDB" id="9781030at2"/>
<feature type="transmembrane region" description="Helical" evidence="6">
    <location>
        <begin position="59"/>
        <end position="81"/>
    </location>
</feature>
<dbReference type="PIRSF" id="PIRSF035875">
    <property type="entry name" value="RNase_BN"/>
    <property type="match status" value="1"/>
</dbReference>
<evidence type="ECO:0000256" key="5">
    <source>
        <dbReference type="ARBA" id="ARBA00023136"/>
    </source>
</evidence>
<evidence type="ECO:0000256" key="1">
    <source>
        <dbReference type="ARBA" id="ARBA00004651"/>
    </source>
</evidence>
<keyword evidence="2" id="KW-1003">Cell membrane</keyword>
<feature type="transmembrane region" description="Helical" evidence="6">
    <location>
        <begin position="236"/>
        <end position="253"/>
    </location>
</feature>
<keyword evidence="5 6" id="KW-0472">Membrane</keyword>
<dbReference type="GO" id="GO:0005886">
    <property type="term" value="C:plasma membrane"/>
    <property type="evidence" value="ECO:0007669"/>
    <property type="project" value="UniProtKB-SubCell"/>
</dbReference>
<evidence type="ECO:0000313" key="8">
    <source>
        <dbReference type="Proteomes" id="UP000286100"/>
    </source>
</evidence>
<name>A0A418WPZ0_9SPHN</name>
<dbReference type="InterPro" id="IPR017039">
    <property type="entry name" value="Virul_fac_BrkB"/>
</dbReference>
<keyword evidence="3 6" id="KW-0812">Transmembrane</keyword>
<dbReference type="EMBL" id="QYUM01000002">
    <property type="protein sequence ID" value="RJF93300.1"/>
    <property type="molecule type" value="Genomic_DNA"/>
</dbReference>
<feature type="transmembrane region" description="Helical" evidence="6">
    <location>
        <begin position="88"/>
        <end position="106"/>
    </location>
</feature>
<feature type="transmembrane region" description="Helical" evidence="6">
    <location>
        <begin position="121"/>
        <end position="140"/>
    </location>
</feature>
<dbReference type="AlphaFoldDB" id="A0A418WPZ0"/>
<evidence type="ECO:0000256" key="2">
    <source>
        <dbReference type="ARBA" id="ARBA00022475"/>
    </source>
</evidence>
<sequence length="323" mass="35504">MQDLHPQSPEERRKRLARAAREAVQEGIDRVRPGTYPFTVAKRVILGVYDDGFLHAGNLAYLALVTLFPFFIVAAAIARLFGRTEDGIATVNAFLLTIPPDVAAVLEKPINDVLAARSGSLLWIGALIGLWTTGSFIETIRDILRRAYGVRYTRPFWEYRLGSIGIIFASVILAFAAFSFQVVLVGIEQFIDRFLPFNADAAWYVATSRVAPALALFAALYMLFLSLTPKTYRGAGYPKWPGALFVTTWWLGVTELLPRALSHATSYDLTYGSLAGVMIALIFFYLVGFGVVIGAELNAALAESPDIRSTPVATEDAEITEEL</sequence>
<proteinExistence type="predicted"/>
<evidence type="ECO:0000256" key="4">
    <source>
        <dbReference type="ARBA" id="ARBA00022989"/>
    </source>
</evidence>
<evidence type="ECO:0000313" key="7">
    <source>
        <dbReference type="EMBL" id="RJF93300.1"/>
    </source>
</evidence>
<feature type="transmembrane region" description="Helical" evidence="6">
    <location>
        <begin position="201"/>
        <end position="224"/>
    </location>
</feature>
<keyword evidence="8" id="KW-1185">Reference proteome</keyword>
<comment type="caution">
    <text evidence="7">The sequence shown here is derived from an EMBL/GenBank/DDBJ whole genome shotgun (WGS) entry which is preliminary data.</text>
</comment>
<dbReference type="Proteomes" id="UP000286100">
    <property type="component" value="Unassembled WGS sequence"/>
</dbReference>
<dbReference type="RefSeq" id="WP_119759578.1">
    <property type="nucleotide sequence ID" value="NZ_QYUM01000002.1"/>
</dbReference>
<dbReference type="PANTHER" id="PTHR30213">
    <property type="entry name" value="INNER MEMBRANE PROTEIN YHJD"/>
    <property type="match status" value="1"/>
</dbReference>
<dbReference type="PANTHER" id="PTHR30213:SF0">
    <property type="entry name" value="UPF0761 MEMBRANE PROTEIN YIHY"/>
    <property type="match status" value="1"/>
</dbReference>
<protein>
    <submittedName>
        <fullName evidence="7">YihY/virulence factor BrkB family protein</fullName>
    </submittedName>
</protein>
<feature type="transmembrane region" description="Helical" evidence="6">
    <location>
        <begin position="161"/>
        <end position="181"/>
    </location>
</feature>
<evidence type="ECO:0000256" key="6">
    <source>
        <dbReference type="SAM" id="Phobius"/>
    </source>
</evidence>
<comment type="subcellular location">
    <subcellularLocation>
        <location evidence="1">Cell membrane</location>
        <topology evidence="1">Multi-pass membrane protein</topology>
    </subcellularLocation>
</comment>
<evidence type="ECO:0000256" key="3">
    <source>
        <dbReference type="ARBA" id="ARBA00022692"/>
    </source>
</evidence>
<organism evidence="7 8">
    <name type="scientific">Sphingomonas cavernae</name>
    <dbReference type="NCBI Taxonomy" id="2320861"/>
    <lineage>
        <taxon>Bacteria</taxon>
        <taxon>Pseudomonadati</taxon>
        <taxon>Pseudomonadota</taxon>
        <taxon>Alphaproteobacteria</taxon>
        <taxon>Sphingomonadales</taxon>
        <taxon>Sphingomonadaceae</taxon>
        <taxon>Sphingomonas</taxon>
    </lineage>
</organism>